<feature type="transmembrane region" description="Helical" evidence="1">
    <location>
        <begin position="56"/>
        <end position="75"/>
    </location>
</feature>
<dbReference type="RefSeq" id="WP_296949381.1">
    <property type="nucleotide sequence ID" value="NZ_LT599021.1"/>
</dbReference>
<keyword evidence="1" id="KW-1133">Transmembrane helix</keyword>
<gene>
    <name evidence="3" type="ORF">KL86DYS2_11887</name>
</gene>
<dbReference type="EMBL" id="FLUL01000001">
    <property type="protein sequence ID" value="SBW00633.1"/>
    <property type="molecule type" value="Genomic_DNA"/>
</dbReference>
<organism evidence="3">
    <name type="scientific">uncultured Dysgonomonas sp</name>
    <dbReference type="NCBI Taxonomy" id="206096"/>
    <lineage>
        <taxon>Bacteria</taxon>
        <taxon>Pseudomonadati</taxon>
        <taxon>Bacteroidota</taxon>
        <taxon>Bacteroidia</taxon>
        <taxon>Bacteroidales</taxon>
        <taxon>Dysgonomonadaceae</taxon>
        <taxon>Dysgonomonas</taxon>
        <taxon>environmental samples</taxon>
    </lineage>
</organism>
<name>A0A212JMG4_9BACT</name>
<accession>A0A212JMG4</accession>
<evidence type="ECO:0000259" key="2">
    <source>
        <dbReference type="Pfam" id="PF14317"/>
    </source>
</evidence>
<protein>
    <recommendedName>
        <fullName evidence="2">YcxB-like C-terminal domain-containing protein</fullName>
    </recommendedName>
</protein>
<feature type="transmembrane region" description="Helical" evidence="1">
    <location>
        <begin position="35"/>
        <end position="50"/>
    </location>
</feature>
<evidence type="ECO:0000313" key="3">
    <source>
        <dbReference type="EMBL" id="SBW00633.1"/>
    </source>
</evidence>
<dbReference type="AlphaFoldDB" id="A0A212JMG4"/>
<evidence type="ECO:0000256" key="1">
    <source>
        <dbReference type="SAM" id="Phobius"/>
    </source>
</evidence>
<proteinExistence type="predicted"/>
<reference evidence="3" key="1">
    <citation type="submission" date="2016-04" db="EMBL/GenBank/DDBJ databases">
        <authorList>
            <person name="Evans L.H."/>
            <person name="Alamgir A."/>
            <person name="Owens N."/>
            <person name="Weber N.D."/>
            <person name="Virtaneva K."/>
            <person name="Barbian K."/>
            <person name="Babar A."/>
            <person name="Rosenke K."/>
        </authorList>
    </citation>
    <scope>NUCLEOTIDE SEQUENCE</scope>
    <source>
        <strain evidence="3">86-2</strain>
    </source>
</reference>
<sequence>MELSYTLSTNDYLELQLYNLSHNSGYKKQRKWDRYRLPGLSLLFGAILLFDGMNDILAYVFIASSLLFFIFYQRWSAWMYKRMSKRKVIESMKGESLYEIKLLLGNDVIEVDSKRGHNFFNVHDIKSIIEIERYFFLMMNQYVYIIIPKDQIVNKEQLAEVFEGYRNAKGIPLIAELEWEWK</sequence>
<keyword evidence="1" id="KW-0472">Membrane</keyword>
<feature type="domain" description="YcxB-like C-terminal" evidence="2">
    <location>
        <begin position="107"/>
        <end position="161"/>
    </location>
</feature>
<dbReference type="Pfam" id="PF14317">
    <property type="entry name" value="YcxB"/>
    <property type="match status" value="1"/>
</dbReference>
<keyword evidence="1" id="KW-0812">Transmembrane</keyword>
<dbReference type="InterPro" id="IPR025588">
    <property type="entry name" value="YcxB-like_C"/>
</dbReference>